<gene>
    <name evidence="1" type="ORF">J1N35_001140</name>
</gene>
<name>A0A9D3WH38_9ROSI</name>
<evidence type="ECO:0000313" key="1">
    <source>
        <dbReference type="EMBL" id="KAH1129762.1"/>
    </source>
</evidence>
<protein>
    <submittedName>
        <fullName evidence="1">Uncharacterized protein</fullName>
    </submittedName>
</protein>
<accession>A0A9D3WH38</accession>
<dbReference type="EMBL" id="JAIQCV010000001">
    <property type="protein sequence ID" value="KAH1129762.1"/>
    <property type="molecule type" value="Genomic_DNA"/>
</dbReference>
<reference evidence="1 2" key="1">
    <citation type="journal article" date="2021" name="Plant Biotechnol. J.">
        <title>Multi-omics assisted identification of the key and species-specific regulatory components of drought-tolerant mechanisms in Gossypium stocksii.</title>
        <authorList>
            <person name="Yu D."/>
            <person name="Ke L."/>
            <person name="Zhang D."/>
            <person name="Wu Y."/>
            <person name="Sun Y."/>
            <person name="Mei J."/>
            <person name="Sun J."/>
            <person name="Sun Y."/>
        </authorList>
    </citation>
    <scope>NUCLEOTIDE SEQUENCE [LARGE SCALE GENOMIC DNA]</scope>
    <source>
        <strain evidence="2">cv. E1</strain>
        <tissue evidence="1">Leaf</tissue>
    </source>
</reference>
<keyword evidence="2" id="KW-1185">Reference proteome</keyword>
<comment type="caution">
    <text evidence="1">The sequence shown here is derived from an EMBL/GenBank/DDBJ whole genome shotgun (WGS) entry which is preliminary data.</text>
</comment>
<dbReference type="Proteomes" id="UP000828251">
    <property type="component" value="Unassembled WGS sequence"/>
</dbReference>
<evidence type="ECO:0000313" key="2">
    <source>
        <dbReference type="Proteomes" id="UP000828251"/>
    </source>
</evidence>
<dbReference type="AlphaFoldDB" id="A0A9D3WH38"/>
<sequence>MLLSWAKRENHKQWSDMITRVTVQGKEVPITPQEICQYYDAPYYIHDHLETINLFTFENFDIAGIIDDLFMSENFDMAGIIDYLTEGYGEWSRQANSKVPLKFNTTIMFLMA</sequence>
<proteinExistence type="predicted"/>
<dbReference type="OrthoDB" id="999645at2759"/>
<organism evidence="1 2">
    <name type="scientific">Gossypium stocksii</name>
    <dbReference type="NCBI Taxonomy" id="47602"/>
    <lineage>
        <taxon>Eukaryota</taxon>
        <taxon>Viridiplantae</taxon>
        <taxon>Streptophyta</taxon>
        <taxon>Embryophyta</taxon>
        <taxon>Tracheophyta</taxon>
        <taxon>Spermatophyta</taxon>
        <taxon>Magnoliopsida</taxon>
        <taxon>eudicotyledons</taxon>
        <taxon>Gunneridae</taxon>
        <taxon>Pentapetalae</taxon>
        <taxon>rosids</taxon>
        <taxon>malvids</taxon>
        <taxon>Malvales</taxon>
        <taxon>Malvaceae</taxon>
        <taxon>Malvoideae</taxon>
        <taxon>Gossypium</taxon>
    </lineage>
</organism>